<dbReference type="AlphaFoldDB" id="A0A8J5L0Z5"/>
<dbReference type="PROSITE" id="PS00107">
    <property type="entry name" value="PROTEIN_KINASE_ATP"/>
    <property type="match status" value="1"/>
</dbReference>
<protein>
    <recommendedName>
        <fullName evidence="12">Protein kinase domain-containing protein</fullName>
    </recommendedName>
</protein>
<keyword evidence="2" id="KW-0808">Transferase</keyword>
<evidence type="ECO:0000256" key="4">
    <source>
        <dbReference type="ARBA" id="ARBA00022777"/>
    </source>
</evidence>
<evidence type="ECO:0000259" key="8">
    <source>
        <dbReference type="PROSITE" id="PS50011"/>
    </source>
</evidence>
<dbReference type="PROSITE" id="PS50181">
    <property type="entry name" value="FBOX"/>
    <property type="match status" value="1"/>
</dbReference>
<dbReference type="GO" id="GO:0004674">
    <property type="term" value="F:protein serine/threonine kinase activity"/>
    <property type="evidence" value="ECO:0007669"/>
    <property type="project" value="TreeGrafter"/>
</dbReference>
<dbReference type="GO" id="GO:0005524">
    <property type="term" value="F:ATP binding"/>
    <property type="evidence" value="ECO:0007669"/>
    <property type="project" value="UniProtKB-UniRule"/>
</dbReference>
<organism evidence="10 11">
    <name type="scientific">Zingiber officinale</name>
    <name type="common">Ginger</name>
    <name type="synonym">Amomum zingiber</name>
    <dbReference type="NCBI Taxonomy" id="94328"/>
    <lineage>
        <taxon>Eukaryota</taxon>
        <taxon>Viridiplantae</taxon>
        <taxon>Streptophyta</taxon>
        <taxon>Embryophyta</taxon>
        <taxon>Tracheophyta</taxon>
        <taxon>Spermatophyta</taxon>
        <taxon>Magnoliopsida</taxon>
        <taxon>Liliopsida</taxon>
        <taxon>Zingiberales</taxon>
        <taxon>Zingiberaceae</taxon>
        <taxon>Zingiber</taxon>
    </lineage>
</organism>
<keyword evidence="5 6" id="KW-0067">ATP-binding</keyword>
<keyword evidence="4" id="KW-0418">Kinase</keyword>
<keyword evidence="11" id="KW-1185">Reference proteome</keyword>
<dbReference type="SMART" id="SM00220">
    <property type="entry name" value="S_TKc"/>
    <property type="match status" value="1"/>
</dbReference>
<name>A0A8J5L0Z5_ZINOF</name>
<dbReference type="PROSITE" id="PS50011">
    <property type="entry name" value="PROTEIN_KINASE_DOM"/>
    <property type="match status" value="1"/>
</dbReference>
<evidence type="ECO:0000256" key="3">
    <source>
        <dbReference type="ARBA" id="ARBA00022741"/>
    </source>
</evidence>
<keyword evidence="7" id="KW-0812">Transmembrane</keyword>
<gene>
    <name evidence="10" type="ORF">ZIOFF_032139</name>
</gene>
<keyword evidence="3 6" id="KW-0547">Nucleotide-binding</keyword>
<dbReference type="InterPro" id="IPR000719">
    <property type="entry name" value="Prot_kinase_dom"/>
</dbReference>
<dbReference type="SUPFAM" id="SSF56112">
    <property type="entry name" value="Protein kinase-like (PK-like)"/>
    <property type="match status" value="1"/>
</dbReference>
<evidence type="ECO:0008006" key="12">
    <source>
        <dbReference type="Google" id="ProtNLM"/>
    </source>
</evidence>
<evidence type="ECO:0000256" key="7">
    <source>
        <dbReference type="SAM" id="Phobius"/>
    </source>
</evidence>
<dbReference type="Proteomes" id="UP000734854">
    <property type="component" value="Unassembled WGS sequence"/>
</dbReference>
<sequence>MSTSWSEIPADLLYLILSKLSICDLFCSAAVCSHWSFVVDKVRRSPGDQRPQIPWLAPEEHPFRILKNVVGSSHDWLISHNHRQGVKAVLSSDPSRGGDYFVAFVFDCPSMDEEYLFVLNAEDKKWKMITIELDEVMVAAYDLITLDSTLGIKLFDAQRKLRLVGDGNLWSGPQAKVGAARSVCFYVLLLLVIVELHYGGDGRVGSFCWAFRIDHFFWSDGLLGQQKELMIVRSNSIRHEQCRLFSPSVTLLDLLRIPHSGFLGMFGCSLYEVLEQIGKGAFGSALLVKHKVENKRYVLKKIRLARQTNRSRRSTHLEMELISKVRSPFIVGYKDSWVEKIDSENSCLGYMVSGSKANSASIHQSAAINSSRVVHAQEFDVSVTMLNIAIILYHIHEYAHSLSVLKKLFQNIEPIKEQIALRVCLLLLDVALACEDILQVSVSFFVINTFYFFIFLNDVSFIFF</sequence>
<feature type="binding site" evidence="6">
    <location>
        <position position="300"/>
    </location>
    <ligand>
        <name>ATP</name>
        <dbReference type="ChEBI" id="CHEBI:30616"/>
    </ligand>
</feature>
<reference evidence="10 11" key="1">
    <citation type="submission" date="2020-08" db="EMBL/GenBank/DDBJ databases">
        <title>Plant Genome Project.</title>
        <authorList>
            <person name="Zhang R.-G."/>
        </authorList>
    </citation>
    <scope>NUCLEOTIDE SEQUENCE [LARGE SCALE GENOMIC DNA]</scope>
    <source>
        <tissue evidence="10">Rhizome</tissue>
    </source>
</reference>
<evidence type="ECO:0000256" key="2">
    <source>
        <dbReference type="ARBA" id="ARBA00022679"/>
    </source>
</evidence>
<evidence type="ECO:0000313" key="11">
    <source>
        <dbReference type="Proteomes" id="UP000734854"/>
    </source>
</evidence>
<dbReference type="CDD" id="cd09917">
    <property type="entry name" value="F-box_SF"/>
    <property type="match status" value="1"/>
</dbReference>
<dbReference type="Pfam" id="PF00069">
    <property type="entry name" value="Pkinase"/>
    <property type="match status" value="1"/>
</dbReference>
<dbReference type="Gene3D" id="1.20.1280.50">
    <property type="match status" value="1"/>
</dbReference>
<dbReference type="InterPro" id="IPR017441">
    <property type="entry name" value="Protein_kinase_ATP_BS"/>
</dbReference>
<comment type="caution">
    <text evidence="10">The sequence shown here is derived from an EMBL/GenBank/DDBJ whole genome shotgun (WGS) entry which is preliminary data.</text>
</comment>
<dbReference type="InterPro" id="IPR036047">
    <property type="entry name" value="F-box-like_dom_sf"/>
</dbReference>
<feature type="transmembrane region" description="Helical" evidence="7">
    <location>
        <begin position="444"/>
        <end position="463"/>
    </location>
</feature>
<keyword evidence="7" id="KW-0472">Membrane</keyword>
<dbReference type="Pfam" id="PF00646">
    <property type="entry name" value="F-box"/>
    <property type="match status" value="1"/>
</dbReference>
<dbReference type="Gene3D" id="3.30.200.20">
    <property type="entry name" value="Phosphorylase Kinase, domain 1"/>
    <property type="match status" value="1"/>
</dbReference>
<accession>A0A8J5L0Z5</accession>
<evidence type="ECO:0000256" key="1">
    <source>
        <dbReference type="ARBA" id="ARBA00010886"/>
    </source>
</evidence>
<proteinExistence type="inferred from homology"/>
<evidence type="ECO:0000313" key="10">
    <source>
        <dbReference type="EMBL" id="KAG6506809.1"/>
    </source>
</evidence>
<evidence type="ECO:0000256" key="6">
    <source>
        <dbReference type="PROSITE-ProRule" id="PRU10141"/>
    </source>
</evidence>
<evidence type="ECO:0000259" key="9">
    <source>
        <dbReference type="PROSITE" id="PS50181"/>
    </source>
</evidence>
<dbReference type="InterPro" id="IPR011009">
    <property type="entry name" value="Kinase-like_dom_sf"/>
</dbReference>
<dbReference type="InterPro" id="IPR050660">
    <property type="entry name" value="NEK_Ser/Thr_kinase"/>
</dbReference>
<comment type="similarity">
    <text evidence="1">Belongs to the protein kinase superfamily. NEK Ser/Thr protein kinase family. NIMA subfamily.</text>
</comment>
<dbReference type="InterPro" id="IPR001810">
    <property type="entry name" value="F-box_dom"/>
</dbReference>
<dbReference type="PANTHER" id="PTHR43671:SF66">
    <property type="entry name" value="SERINE_THREONINE-PROTEIN KINASE NEK2"/>
    <property type="match status" value="1"/>
</dbReference>
<dbReference type="PANTHER" id="PTHR43671">
    <property type="entry name" value="SERINE/THREONINE-PROTEIN KINASE NEK"/>
    <property type="match status" value="1"/>
</dbReference>
<keyword evidence="7" id="KW-1133">Transmembrane helix</keyword>
<feature type="domain" description="F-box" evidence="9">
    <location>
        <begin position="2"/>
        <end position="41"/>
    </location>
</feature>
<evidence type="ECO:0000256" key="5">
    <source>
        <dbReference type="ARBA" id="ARBA00022840"/>
    </source>
</evidence>
<feature type="domain" description="Protein kinase" evidence="8">
    <location>
        <begin position="271"/>
        <end position="464"/>
    </location>
</feature>
<dbReference type="SUPFAM" id="SSF81383">
    <property type="entry name" value="F-box domain"/>
    <property type="match status" value="1"/>
</dbReference>
<dbReference type="EMBL" id="JACMSC010000009">
    <property type="protein sequence ID" value="KAG6506809.1"/>
    <property type="molecule type" value="Genomic_DNA"/>
</dbReference>